<accession>A0A085MH00</accession>
<dbReference type="AlphaFoldDB" id="A0A085MH00"/>
<gene>
    <name evidence="1" type="ORF">M513_02600</name>
</gene>
<keyword evidence="2" id="KW-1185">Reference proteome</keyword>
<dbReference type="Proteomes" id="UP000030764">
    <property type="component" value="Unassembled WGS sequence"/>
</dbReference>
<evidence type="ECO:0000313" key="2">
    <source>
        <dbReference type="Proteomes" id="UP000030764"/>
    </source>
</evidence>
<sequence>MANFRRARALLFCLRAAKQEVKIPPHPSAKHGARRLLRLCRFSPCGPNGAEEAPVVINFDKKRQIRVTGTDL</sequence>
<dbReference type="EMBL" id="KL363193">
    <property type="protein sequence ID" value="KFD56496.1"/>
    <property type="molecule type" value="Genomic_DNA"/>
</dbReference>
<reference evidence="1 2" key="1">
    <citation type="journal article" date="2014" name="Nat. Genet.">
        <title>Genome and transcriptome of the porcine whipworm Trichuris suis.</title>
        <authorList>
            <person name="Jex A.R."/>
            <person name="Nejsum P."/>
            <person name="Schwarz E.M."/>
            <person name="Hu L."/>
            <person name="Young N.D."/>
            <person name="Hall R.S."/>
            <person name="Korhonen P.K."/>
            <person name="Liao S."/>
            <person name="Thamsborg S."/>
            <person name="Xia J."/>
            <person name="Xu P."/>
            <person name="Wang S."/>
            <person name="Scheerlinck J.P."/>
            <person name="Hofmann A."/>
            <person name="Sternberg P.W."/>
            <person name="Wang J."/>
            <person name="Gasser R.B."/>
        </authorList>
    </citation>
    <scope>NUCLEOTIDE SEQUENCE [LARGE SCALE GENOMIC DNA]</scope>
    <source>
        <strain evidence="1">DCEP-RM93M</strain>
    </source>
</reference>
<organism evidence="1 2">
    <name type="scientific">Trichuris suis</name>
    <name type="common">pig whipworm</name>
    <dbReference type="NCBI Taxonomy" id="68888"/>
    <lineage>
        <taxon>Eukaryota</taxon>
        <taxon>Metazoa</taxon>
        <taxon>Ecdysozoa</taxon>
        <taxon>Nematoda</taxon>
        <taxon>Enoplea</taxon>
        <taxon>Dorylaimia</taxon>
        <taxon>Trichinellida</taxon>
        <taxon>Trichuridae</taxon>
        <taxon>Trichuris</taxon>
    </lineage>
</organism>
<protein>
    <submittedName>
        <fullName evidence="1">Uncharacterized protein</fullName>
    </submittedName>
</protein>
<proteinExistence type="predicted"/>
<evidence type="ECO:0000313" key="1">
    <source>
        <dbReference type="EMBL" id="KFD56496.1"/>
    </source>
</evidence>
<name>A0A085MH00_9BILA</name>